<evidence type="ECO:0000259" key="1">
    <source>
        <dbReference type="SMART" id="SM00382"/>
    </source>
</evidence>
<accession>A0ABU0GAJ7</accession>
<protein>
    <recommendedName>
        <fullName evidence="1">AAA+ ATPase domain-containing protein</fullName>
    </recommendedName>
</protein>
<name>A0ABU0GAJ7_9HYPH</name>
<gene>
    <name evidence="2" type="ORF">J2045_003371</name>
</gene>
<proteinExistence type="predicted"/>
<evidence type="ECO:0000313" key="2">
    <source>
        <dbReference type="EMBL" id="MDQ0422323.1"/>
    </source>
</evidence>
<organism evidence="2 3">
    <name type="scientific">Peteryoungia aggregata LMG 23059</name>
    <dbReference type="NCBI Taxonomy" id="1368425"/>
    <lineage>
        <taxon>Bacteria</taxon>
        <taxon>Pseudomonadati</taxon>
        <taxon>Pseudomonadota</taxon>
        <taxon>Alphaproteobacteria</taxon>
        <taxon>Hyphomicrobiales</taxon>
        <taxon>Rhizobiaceae</taxon>
        <taxon>Peteryoungia</taxon>
    </lineage>
</organism>
<dbReference type="Gene3D" id="3.40.50.300">
    <property type="entry name" value="P-loop containing nucleotide triphosphate hydrolases"/>
    <property type="match status" value="1"/>
</dbReference>
<comment type="caution">
    <text evidence="2">The sequence shown here is derived from an EMBL/GenBank/DDBJ whole genome shotgun (WGS) entry which is preliminary data.</text>
</comment>
<dbReference type="EMBL" id="JAUSUW010000010">
    <property type="protein sequence ID" value="MDQ0422323.1"/>
    <property type="molecule type" value="Genomic_DNA"/>
</dbReference>
<sequence>MNLKSAAIVASTYLTHDIPFMLWGAPGVGKSSLVEQLAANRNQKVIDFRASTRDAVALMGLPDLHGETTKWKVPDEFPQVERDGPEGILFLDEINAAAPSMQAAMFGLVLDRRVGDYTLPPGWRVIAAGNRQSDKAAAQRMPSALANRFAHIDIEPDLDTSVDHFYSIGIDPRLIAFLRFRPGLLHMMDGQDLRAFPTPRSWEQVSKVLNIDDHLRLQAVSGIVGPGPAAELEGFLRVYLTLPSIDRILRSPESTEVPTETSARFALSAALARKVDASTIEPAYTYMKRLPREYQIMFMVDAVRHDNSLTSTMTFINWCAANRDVTIGA</sequence>
<keyword evidence="3" id="KW-1185">Reference proteome</keyword>
<reference evidence="2 3" key="1">
    <citation type="submission" date="2023-07" db="EMBL/GenBank/DDBJ databases">
        <title>Genomic Encyclopedia of Type Strains, Phase IV (KMG-IV): sequencing the most valuable type-strain genomes for metagenomic binning, comparative biology and taxonomic classification.</title>
        <authorList>
            <person name="Goeker M."/>
        </authorList>
    </citation>
    <scope>NUCLEOTIDE SEQUENCE [LARGE SCALE GENOMIC DNA]</scope>
    <source>
        <strain evidence="2 3">DSM 1111</strain>
    </source>
</reference>
<dbReference type="SMART" id="SM00382">
    <property type="entry name" value="AAA"/>
    <property type="match status" value="1"/>
</dbReference>
<evidence type="ECO:0000313" key="3">
    <source>
        <dbReference type="Proteomes" id="UP001238496"/>
    </source>
</evidence>
<dbReference type="Proteomes" id="UP001238496">
    <property type="component" value="Unassembled WGS sequence"/>
</dbReference>
<dbReference type="InterPro" id="IPR003593">
    <property type="entry name" value="AAA+_ATPase"/>
</dbReference>
<dbReference type="CDD" id="cd00009">
    <property type="entry name" value="AAA"/>
    <property type="match status" value="1"/>
</dbReference>
<dbReference type="InterPro" id="IPR011704">
    <property type="entry name" value="ATPase_dyneun-rel_AAA"/>
</dbReference>
<dbReference type="Pfam" id="PF07728">
    <property type="entry name" value="AAA_5"/>
    <property type="match status" value="1"/>
</dbReference>
<dbReference type="RefSeq" id="WP_307374774.1">
    <property type="nucleotide sequence ID" value="NZ_JAUSUW010000010.1"/>
</dbReference>
<dbReference type="SUPFAM" id="SSF52540">
    <property type="entry name" value="P-loop containing nucleoside triphosphate hydrolases"/>
    <property type="match status" value="1"/>
</dbReference>
<dbReference type="InterPro" id="IPR027417">
    <property type="entry name" value="P-loop_NTPase"/>
</dbReference>
<feature type="domain" description="AAA+ ATPase" evidence="1">
    <location>
        <begin position="16"/>
        <end position="155"/>
    </location>
</feature>